<evidence type="ECO:0000256" key="2">
    <source>
        <dbReference type="SAM" id="Phobius"/>
    </source>
</evidence>
<keyword evidence="2" id="KW-0812">Transmembrane</keyword>
<keyword evidence="2" id="KW-0472">Membrane</keyword>
<evidence type="ECO:0000256" key="1">
    <source>
        <dbReference type="SAM" id="Coils"/>
    </source>
</evidence>
<feature type="transmembrane region" description="Helical" evidence="2">
    <location>
        <begin position="956"/>
        <end position="974"/>
    </location>
</feature>
<sequence>MEDGSIIIDSSIDTDGVKAGADNIRDILKSLVSSCDKLRISIDALSASMSEGFKTAGSGVKEAANEIKELESAEKKAKKQADDLNDIHIDRAENIKEGELPKSIEWSGKGGYDPKVMEYVDNYANKASSAIDNLKSKAEEYKRQLKELEEAGKYFDNSDEYNEVYIKLQDINGQIREYKKNLNDMAYGGKLTSLDNELDSLAKRTRTVAEETRYYELKLKQLASDNLGFGDKEYDSVYQKLQKARAAEKEYKKSLNSTSNAQKRSSKTGKTLAVALGGLAKRVNKLTFHAFTLSKSLMLRGVRGAVNGVSTGFKKLASILHRTNKESNKFGMGRMLGMSIMYSTVFKVLYGITTAIKEGFVNLSQYSDEANQNLSMLLSALTRLKNSVATAFAPLISAVAPILTKFINLLSQAITYVGMFIAALTGKNSFTRAKAVQQDFAYTYGETAKNADKATNSINDQSDALKDAADEAEGYLSPIDEINKIQKKITDTSKNNGNDNGISTPDTGLKPEDMFETVPIDNAIQDFVKRLKDLIKSGDFEEIGRILGEKINGAVKKITDFIDWKNCGGVITNFINKFCDLFNSLVKTINWEAIGRMFGTGINTLVNTLYLLFTGIDWEDCGRALADGIYGIFDEIKWDKLGLTLAEGLNTVIKFLLGFANRMEKFETWKKIGKSLASGLMNAINNIEIENLGTALGKIIQGFIHLASNFVDGITFGTLGAKIGRSLTNMIHEIDLSEFAWTLATAITGIIKEIHNFIDEIDWDSLGNKIVDSLNTFFSTFGWEEVGTTISDAVIKLLDLLIKIVNDTRWDEFGENVAKMLESIDWGGILSRLWELIKGIFVKGLGGFLSGLETNTPGKIAATIAKIIMAIGIAGKVLGFIGDIAHALGSTQATGILGGAVTVLKKFLGGKEGLAGIFAKGGGILTALVGGVKSVGTILFTGIKAIGAALAATGPWGIIIVAAIAALIAVICNWDKVKKFFTEDLPNWWKSSVAPKFTAAKDWVVQKSTELKDGTIKQIDTLKTNIGEAFEVIKTSAQNKMTAAKEKVVSIASSMKSGAVEKISNLKESASTKWNELRDNTASKWQSIKASVSESASSLAKESKSKITELKSGIAEQWKQALSETNSKWKSIKESVTNGAKNMQSGAISPLKMITQSFKSTFSSLVGIVTRPFQQIVSAALSLANRISSIINSIRYSFSSITGIGSGLSFSSYSYRPRSYTMPRLASGTVVPRRAGEFAAILGDNNKEAEVVSPLSTMKKAFKEAYREMGGNAGARTYNVKADVQRRTLFEIVIDEAKMRQTQSGVNPFDLV</sequence>
<dbReference type="Proteomes" id="UP000515789">
    <property type="component" value="Chromosome"/>
</dbReference>
<keyword evidence="1" id="KW-0175">Coiled coil</keyword>
<dbReference type="SUPFAM" id="SSF58113">
    <property type="entry name" value="Apolipoprotein A-I"/>
    <property type="match status" value="1"/>
</dbReference>
<protein>
    <submittedName>
        <fullName evidence="3">Uncharacterized protein</fullName>
    </submittedName>
</protein>
<dbReference type="PANTHER" id="PTHR47652:SF3">
    <property type="entry name" value="MITOCHONDRIAL IMPORT INNER MEMBRANE TRANSLOCASE SUBUNIT TIM44"/>
    <property type="match status" value="1"/>
</dbReference>
<accession>A0A7G5MXH5</accession>
<organism evidence="3 4">
    <name type="scientific">Blautia producta</name>
    <dbReference type="NCBI Taxonomy" id="33035"/>
    <lineage>
        <taxon>Bacteria</taxon>
        <taxon>Bacillati</taxon>
        <taxon>Bacillota</taxon>
        <taxon>Clostridia</taxon>
        <taxon>Lachnospirales</taxon>
        <taxon>Lachnospiraceae</taxon>
        <taxon>Blautia</taxon>
    </lineage>
</organism>
<feature type="coiled-coil region" evidence="1">
    <location>
        <begin position="60"/>
        <end position="87"/>
    </location>
</feature>
<dbReference type="Gene3D" id="1.20.5.1230">
    <property type="entry name" value="Apolipoprotein A-I"/>
    <property type="match status" value="1"/>
</dbReference>
<evidence type="ECO:0000313" key="4">
    <source>
        <dbReference type="Proteomes" id="UP000515789"/>
    </source>
</evidence>
<gene>
    <name evidence="3" type="ORF">E5259_17880</name>
</gene>
<keyword evidence="2" id="KW-1133">Transmembrane helix</keyword>
<feature type="coiled-coil region" evidence="1">
    <location>
        <begin position="124"/>
        <end position="151"/>
    </location>
</feature>
<name>A0A7G5MXH5_9FIRM</name>
<evidence type="ECO:0000313" key="3">
    <source>
        <dbReference type="EMBL" id="QMW79318.1"/>
    </source>
</evidence>
<dbReference type="PANTHER" id="PTHR47652">
    <property type="entry name" value="MITOCHONDRIAL IMPORT INNER MEMBRANE TRANSLOCASE SUBUNIT TIM44"/>
    <property type="match status" value="1"/>
</dbReference>
<dbReference type="GeneID" id="75051920"/>
<reference evidence="3 4" key="1">
    <citation type="submission" date="2019-04" db="EMBL/GenBank/DDBJ databases">
        <authorList>
            <person name="Schori C."/>
            <person name="Ahrens C."/>
        </authorList>
    </citation>
    <scope>NUCLEOTIDE SEQUENCE [LARGE SCALE GENOMIC DNA]</scope>
    <source>
        <strain evidence="3 4">DSM 2950</strain>
    </source>
</reference>
<dbReference type="RefSeq" id="WP_018596929.1">
    <property type="nucleotide sequence ID" value="NZ_CABLBP010000040.1"/>
</dbReference>
<dbReference type="EMBL" id="CP039126">
    <property type="protein sequence ID" value="QMW79318.1"/>
    <property type="molecule type" value="Genomic_DNA"/>
</dbReference>
<proteinExistence type="predicted"/>